<keyword evidence="2" id="KW-0808">Transferase</keyword>
<reference evidence="3" key="1">
    <citation type="submission" date="2019-02" db="EMBL/GenBank/DDBJ databases">
        <title>Draft genome sequence of Sphaerospermopsis reniformis NIES-1949.</title>
        <authorList>
            <person name="Yamaguchi H."/>
            <person name="Suzuki S."/>
            <person name="Kawachi M."/>
        </authorList>
    </citation>
    <scope>NUCLEOTIDE SEQUENCE [LARGE SCALE GENOMIC DNA]</scope>
    <source>
        <strain evidence="3">NIES-1949</strain>
    </source>
</reference>
<sequence length="191" mass="22720">MLIIKDEIKIRPMQNHKHDYLLMEKWRTDEKVLQFYGGRDQPYDLEKAIKTYKPRILGKESLIPRIFSYQNIDIGYLQYYELNKLPEHISKMYSLQDTNNVYGIDLFIGETQYWNQGIGTKVLSLAIEYLFNTLQALKIVIDPNVKNHRAIRCYEKCGFVKIKLLPCHDLHEGKYQDCWLMARERNIAGDR</sequence>
<dbReference type="PROSITE" id="PS51186">
    <property type="entry name" value="GNAT"/>
    <property type="match status" value="1"/>
</dbReference>
<organism evidence="2 3">
    <name type="scientific">Sphaerospermopsis reniformis</name>
    <dbReference type="NCBI Taxonomy" id="531300"/>
    <lineage>
        <taxon>Bacteria</taxon>
        <taxon>Bacillati</taxon>
        <taxon>Cyanobacteriota</taxon>
        <taxon>Cyanophyceae</taxon>
        <taxon>Nostocales</taxon>
        <taxon>Aphanizomenonaceae</taxon>
        <taxon>Sphaerospermopsis</taxon>
    </lineage>
</organism>
<dbReference type="PANTHER" id="PTHR43415:SF3">
    <property type="entry name" value="GNAT-FAMILY ACETYLTRANSFERASE"/>
    <property type="match status" value="1"/>
</dbReference>
<comment type="caution">
    <text evidence="2">The sequence shown here is derived from an EMBL/GenBank/DDBJ whole genome shotgun (WGS) entry which is preliminary data.</text>
</comment>
<protein>
    <submittedName>
        <fullName evidence="2">GCN5-like N-acetyltransferase</fullName>
    </submittedName>
</protein>
<dbReference type="SUPFAM" id="SSF55729">
    <property type="entry name" value="Acyl-CoA N-acyltransferases (Nat)"/>
    <property type="match status" value="1"/>
</dbReference>
<dbReference type="InterPro" id="IPR000182">
    <property type="entry name" value="GNAT_dom"/>
</dbReference>
<dbReference type="GO" id="GO:0016747">
    <property type="term" value="F:acyltransferase activity, transferring groups other than amino-acyl groups"/>
    <property type="evidence" value="ECO:0007669"/>
    <property type="project" value="InterPro"/>
</dbReference>
<dbReference type="Pfam" id="PF13523">
    <property type="entry name" value="Acetyltransf_8"/>
    <property type="match status" value="1"/>
</dbReference>
<dbReference type="EMBL" id="BJCE01000156">
    <property type="protein sequence ID" value="GCL38606.1"/>
    <property type="molecule type" value="Genomic_DNA"/>
</dbReference>
<dbReference type="RefSeq" id="WP_096567587.1">
    <property type="nucleotide sequence ID" value="NZ_BJCE01000156.1"/>
</dbReference>
<evidence type="ECO:0000259" key="1">
    <source>
        <dbReference type="PROSITE" id="PS51186"/>
    </source>
</evidence>
<dbReference type="Gene3D" id="3.40.630.30">
    <property type="match status" value="1"/>
</dbReference>
<dbReference type="Proteomes" id="UP000300142">
    <property type="component" value="Unassembled WGS sequence"/>
</dbReference>
<name>A0A480A453_9CYAN</name>
<dbReference type="PANTHER" id="PTHR43415">
    <property type="entry name" value="SPERMIDINE N(1)-ACETYLTRANSFERASE"/>
    <property type="match status" value="1"/>
</dbReference>
<accession>A0A480A453</accession>
<feature type="domain" description="N-acetyltransferase" evidence="1">
    <location>
        <begin position="8"/>
        <end position="186"/>
    </location>
</feature>
<evidence type="ECO:0000313" key="3">
    <source>
        <dbReference type="Proteomes" id="UP000300142"/>
    </source>
</evidence>
<evidence type="ECO:0000313" key="2">
    <source>
        <dbReference type="EMBL" id="GCL38606.1"/>
    </source>
</evidence>
<dbReference type="AlphaFoldDB" id="A0A480A453"/>
<keyword evidence="3" id="KW-1185">Reference proteome</keyword>
<gene>
    <name evidence="2" type="ORF">SR1949_37230</name>
</gene>
<dbReference type="InterPro" id="IPR016181">
    <property type="entry name" value="Acyl_CoA_acyltransferase"/>
</dbReference>
<proteinExistence type="predicted"/>